<keyword evidence="3" id="KW-1185">Reference proteome</keyword>
<name>A0ABW0BBX8_9ACTN</name>
<comment type="caution">
    <text evidence="2">The sequence shown here is derived from an EMBL/GenBank/DDBJ whole genome shotgun (WGS) entry which is preliminary data.</text>
</comment>
<dbReference type="SMART" id="SM00347">
    <property type="entry name" value="HTH_MARR"/>
    <property type="match status" value="1"/>
</dbReference>
<dbReference type="SUPFAM" id="SSF46785">
    <property type="entry name" value="Winged helix' DNA-binding domain"/>
    <property type="match status" value="1"/>
</dbReference>
<sequence>MREEPVPLDRYAPDEAPEVRQVLELLEIAWERGRNTLAPAPVSAAQLRVMYIIERDPGINLRTLGRHLDAAAPSVSRLCDRLQAAGFVGRTPRPDDRREMLLELTEAGAAHLRDVRRRREQALYQAMQRMTPAAREALTTGLSAFCEAAEEPFLPAESPRRQETV</sequence>
<evidence type="ECO:0000313" key="2">
    <source>
        <dbReference type="EMBL" id="MFC5174681.1"/>
    </source>
</evidence>
<dbReference type="Proteomes" id="UP001596208">
    <property type="component" value="Unassembled WGS sequence"/>
</dbReference>
<dbReference type="EMBL" id="JBHSKI010000017">
    <property type="protein sequence ID" value="MFC5174681.1"/>
    <property type="molecule type" value="Genomic_DNA"/>
</dbReference>
<accession>A0ABW0BBX8</accession>
<dbReference type="Gene3D" id="1.10.10.10">
    <property type="entry name" value="Winged helix-like DNA-binding domain superfamily/Winged helix DNA-binding domain"/>
    <property type="match status" value="1"/>
</dbReference>
<dbReference type="InterPro" id="IPR000835">
    <property type="entry name" value="HTH_MarR-typ"/>
</dbReference>
<protein>
    <submittedName>
        <fullName evidence="2">MarR family winged helix-turn-helix transcriptional regulator</fullName>
    </submittedName>
</protein>
<feature type="domain" description="HTH marR-type" evidence="1">
    <location>
        <begin position="12"/>
        <end position="147"/>
    </location>
</feature>
<dbReference type="PROSITE" id="PS50995">
    <property type="entry name" value="HTH_MARR_2"/>
    <property type="match status" value="1"/>
</dbReference>
<dbReference type="PANTHER" id="PTHR33164:SF103">
    <property type="entry name" value="REGULATORY PROTEIN MARR"/>
    <property type="match status" value="1"/>
</dbReference>
<dbReference type="PRINTS" id="PR00598">
    <property type="entry name" value="HTHMARR"/>
</dbReference>
<dbReference type="PANTHER" id="PTHR33164">
    <property type="entry name" value="TRANSCRIPTIONAL REGULATOR, MARR FAMILY"/>
    <property type="match status" value="1"/>
</dbReference>
<dbReference type="InterPro" id="IPR036390">
    <property type="entry name" value="WH_DNA-bd_sf"/>
</dbReference>
<dbReference type="InterPro" id="IPR039422">
    <property type="entry name" value="MarR/SlyA-like"/>
</dbReference>
<reference evidence="3" key="1">
    <citation type="journal article" date="2019" name="Int. J. Syst. Evol. Microbiol.">
        <title>The Global Catalogue of Microorganisms (GCM) 10K type strain sequencing project: providing services to taxonomists for standard genome sequencing and annotation.</title>
        <authorList>
            <consortium name="The Broad Institute Genomics Platform"/>
            <consortium name="The Broad Institute Genome Sequencing Center for Infectious Disease"/>
            <person name="Wu L."/>
            <person name="Ma J."/>
        </authorList>
    </citation>
    <scope>NUCLEOTIDE SEQUENCE [LARGE SCALE GENOMIC DNA]</scope>
    <source>
        <strain evidence="3">CGMCC 4.1721</strain>
    </source>
</reference>
<dbReference type="Pfam" id="PF01047">
    <property type="entry name" value="MarR"/>
    <property type="match status" value="1"/>
</dbReference>
<dbReference type="RefSeq" id="WP_053928902.1">
    <property type="nucleotide sequence ID" value="NZ_JBFADZ010000008.1"/>
</dbReference>
<dbReference type="InterPro" id="IPR036388">
    <property type="entry name" value="WH-like_DNA-bd_sf"/>
</dbReference>
<evidence type="ECO:0000313" key="3">
    <source>
        <dbReference type="Proteomes" id="UP001596208"/>
    </source>
</evidence>
<gene>
    <name evidence="2" type="ORF">ACFPRK_29435</name>
</gene>
<evidence type="ECO:0000259" key="1">
    <source>
        <dbReference type="PROSITE" id="PS50995"/>
    </source>
</evidence>
<proteinExistence type="predicted"/>
<organism evidence="2 3">
    <name type="scientific">Streptomyces mutomycini</name>
    <dbReference type="NCBI Taxonomy" id="284036"/>
    <lineage>
        <taxon>Bacteria</taxon>
        <taxon>Bacillati</taxon>
        <taxon>Actinomycetota</taxon>
        <taxon>Actinomycetes</taxon>
        <taxon>Kitasatosporales</taxon>
        <taxon>Streptomycetaceae</taxon>
        <taxon>Streptomyces</taxon>
    </lineage>
</organism>